<gene>
    <name evidence="1" type="ORF">RIL183_31621</name>
</gene>
<evidence type="ECO:0000313" key="1">
    <source>
        <dbReference type="EMBL" id="CRL42324.1"/>
    </source>
</evidence>
<dbReference type="EMBL" id="CVRS01000102">
    <property type="protein sequence ID" value="CRL42324.1"/>
    <property type="molecule type" value="Genomic_DNA"/>
</dbReference>
<reference evidence="2" key="1">
    <citation type="submission" date="2015-05" db="EMBL/GenBank/DDBJ databases">
        <authorList>
            <consortium name="Pathogen Informatics"/>
        </authorList>
    </citation>
    <scope>NUCLEOTIDE SEQUENCE [LARGE SCALE GENOMIC DNA]</scope>
    <source>
        <strain evidence="2">L1-83</strain>
    </source>
</reference>
<dbReference type="OrthoDB" id="2039697at2"/>
<dbReference type="Proteomes" id="UP000049828">
    <property type="component" value="Unassembled WGS sequence"/>
</dbReference>
<protein>
    <submittedName>
        <fullName evidence="1">Uncharacterized protein</fullName>
    </submittedName>
</protein>
<sequence length="197" mass="22671">MNYEQLIEELREEMLQLVNTKCDALLQMYRSGELRTDKKDTIRESSLIIVSPAELKGKRPLAVQFAPGEWIETPTWRKVAQKILQTCNEQPDIHERFMEMCGKVAGRWRTILGSSPEEMDVPIKVDEELYFEGKFDTEAMLNMLEKKVLEPAGVDYSGIKIRYMAKGQEAAKNIGHVPEQDALEQEEQEQHAPVQTM</sequence>
<evidence type="ECO:0000313" key="2">
    <source>
        <dbReference type="Proteomes" id="UP000049828"/>
    </source>
</evidence>
<organism evidence="1 2">
    <name type="scientific">Roseburia inulinivorans</name>
    <dbReference type="NCBI Taxonomy" id="360807"/>
    <lineage>
        <taxon>Bacteria</taxon>
        <taxon>Bacillati</taxon>
        <taxon>Bacillota</taxon>
        <taxon>Clostridia</taxon>
        <taxon>Lachnospirales</taxon>
        <taxon>Lachnospiraceae</taxon>
        <taxon>Roseburia</taxon>
    </lineage>
</organism>
<proteinExistence type="predicted"/>
<accession>A0A0M6WYL8</accession>
<name>A0A0M6WYL8_9FIRM</name>
<dbReference type="AlphaFoldDB" id="A0A0M6WYL8"/>
<keyword evidence="2" id="KW-1185">Reference proteome</keyword>
<dbReference type="RefSeq" id="WP_055040285.1">
    <property type="nucleotide sequence ID" value="NZ_CVRS01000102.1"/>
</dbReference>